<dbReference type="SUPFAM" id="SSF50998">
    <property type="entry name" value="Quinoprotein alcohol dehydrogenase-like"/>
    <property type="match status" value="1"/>
</dbReference>
<feature type="chain" id="PRO_5022671655" evidence="2">
    <location>
        <begin position="21"/>
        <end position="520"/>
    </location>
</feature>
<keyword evidence="5" id="KW-1185">Reference proteome</keyword>
<dbReference type="EMBL" id="SJPW01000003">
    <property type="protein sequence ID" value="TWU56432.1"/>
    <property type="molecule type" value="Genomic_DNA"/>
</dbReference>
<dbReference type="InterPro" id="IPR018391">
    <property type="entry name" value="PQQ_b-propeller_rpt"/>
</dbReference>
<feature type="region of interest" description="Disordered" evidence="1">
    <location>
        <begin position="440"/>
        <end position="520"/>
    </location>
</feature>
<dbReference type="SMART" id="SM00564">
    <property type="entry name" value="PQQ"/>
    <property type="match status" value="4"/>
</dbReference>
<dbReference type="InterPro" id="IPR015943">
    <property type="entry name" value="WD40/YVTN_repeat-like_dom_sf"/>
</dbReference>
<feature type="domain" description="Pyrrolo-quinoline quinone repeat" evidence="3">
    <location>
        <begin position="95"/>
        <end position="217"/>
    </location>
</feature>
<dbReference type="RefSeq" id="WP_146457497.1">
    <property type="nucleotide sequence ID" value="NZ_SJPW01000003.1"/>
</dbReference>
<dbReference type="Gene3D" id="2.40.10.480">
    <property type="match status" value="1"/>
</dbReference>
<feature type="compositionally biased region" description="Gly residues" evidence="1">
    <location>
        <begin position="452"/>
        <end position="501"/>
    </location>
</feature>
<evidence type="ECO:0000313" key="5">
    <source>
        <dbReference type="Proteomes" id="UP000318288"/>
    </source>
</evidence>
<keyword evidence="2" id="KW-0732">Signal</keyword>
<gene>
    <name evidence="4" type="ORF">Poly51_23420</name>
</gene>
<name>A0A5C6F619_9BACT</name>
<evidence type="ECO:0000313" key="4">
    <source>
        <dbReference type="EMBL" id="TWU56432.1"/>
    </source>
</evidence>
<dbReference type="AlphaFoldDB" id="A0A5C6F619"/>
<protein>
    <submittedName>
        <fullName evidence="4">Outer membrane biogenesis protein BamB</fullName>
    </submittedName>
</protein>
<dbReference type="Gene3D" id="2.130.10.10">
    <property type="entry name" value="YVTN repeat-like/Quinoprotein amine dehydrogenase"/>
    <property type="match status" value="1"/>
</dbReference>
<dbReference type="InterPro" id="IPR002372">
    <property type="entry name" value="PQQ_rpt_dom"/>
</dbReference>
<evidence type="ECO:0000256" key="1">
    <source>
        <dbReference type="SAM" id="MobiDB-lite"/>
    </source>
</evidence>
<accession>A0A5C6F619</accession>
<proteinExistence type="predicted"/>
<dbReference type="Pfam" id="PF13360">
    <property type="entry name" value="PQQ_2"/>
    <property type="match status" value="1"/>
</dbReference>
<dbReference type="Proteomes" id="UP000318288">
    <property type="component" value="Unassembled WGS sequence"/>
</dbReference>
<dbReference type="InterPro" id="IPR011047">
    <property type="entry name" value="Quinoprotein_ADH-like_sf"/>
</dbReference>
<feature type="signal peptide" evidence="2">
    <location>
        <begin position="1"/>
        <end position="20"/>
    </location>
</feature>
<organism evidence="4 5">
    <name type="scientific">Rubripirellula tenax</name>
    <dbReference type="NCBI Taxonomy" id="2528015"/>
    <lineage>
        <taxon>Bacteria</taxon>
        <taxon>Pseudomonadati</taxon>
        <taxon>Planctomycetota</taxon>
        <taxon>Planctomycetia</taxon>
        <taxon>Pirellulales</taxon>
        <taxon>Pirellulaceae</taxon>
        <taxon>Rubripirellula</taxon>
    </lineage>
</organism>
<comment type="caution">
    <text evidence="4">The sequence shown here is derived from an EMBL/GenBank/DDBJ whole genome shotgun (WGS) entry which is preliminary data.</text>
</comment>
<dbReference type="PANTHER" id="PTHR34512:SF30">
    <property type="entry name" value="OUTER MEMBRANE PROTEIN ASSEMBLY FACTOR BAMB"/>
    <property type="match status" value="1"/>
</dbReference>
<evidence type="ECO:0000256" key="2">
    <source>
        <dbReference type="SAM" id="SignalP"/>
    </source>
</evidence>
<dbReference type="OrthoDB" id="244732at2"/>
<evidence type="ECO:0000259" key="3">
    <source>
        <dbReference type="Pfam" id="PF13360"/>
    </source>
</evidence>
<sequence length="520" mass="54176" precursor="true">MKPRLLATFALAAFTTTAYADDWPSFRGADGSGVSQDTESLPTQWSPSANIGWKVELPGSGVSSPIVVGNRVFVTCYSGYGLERESPGDINDLVRHLVCFDIATGAKLWQKDVAATLPEDPYSGIGVTAHGYASHTPVSDGERVFAFFGKGGVHAFDLDGNALWNVNVGSESDPWKWGSSSSPVVHGDLVIVTASAESQSVVGLDKATGRERWRQEASGLDGMWATPTLVPVDDSRTDLVMGVAKELWGLDPSDGKLRWYSEATGAEQSQSSLVVIDGVAYSFTGRGGGSVAVKVGGSGDTSDAAVLWSGQETTRFASPVGYKSRVYLVANGVVTTVDAKSGDKIGQARLEGVASTGGGFGSLDYPSPVIANEKMYYLNGAGQMFVFELGDEPKQLSVNLVTTEKETFGGTPAISDGRILLRSNKHLYCVMDENETVDPADNVIAKSDAPSEGGGRGGFGGGRPGGDRGGFGGRPGGEGGGFGGRPGGDRGGPGGGRGGFGRNQEDDSRPKRPQRPEVAG</sequence>
<dbReference type="PANTHER" id="PTHR34512">
    <property type="entry name" value="CELL SURFACE PROTEIN"/>
    <property type="match status" value="1"/>
</dbReference>
<reference evidence="4 5" key="1">
    <citation type="submission" date="2019-02" db="EMBL/GenBank/DDBJ databases">
        <title>Deep-cultivation of Planctomycetes and their phenomic and genomic characterization uncovers novel biology.</title>
        <authorList>
            <person name="Wiegand S."/>
            <person name="Jogler M."/>
            <person name="Boedeker C."/>
            <person name="Pinto D."/>
            <person name="Vollmers J."/>
            <person name="Rivas-Marin E."/>
            <person name="Kohn T."/>
            <person name="Peeters S.H."/>
            <person name="Heuer A."/>
            <person name="Rast P."/>
            <person name="Oberbeckmann S."/>
            <person name="Bunk B."/>
            <person name="Jeske O."/>
            <person name="Meyerdierks A."/>
            <person name="Storesund J.E."/>
            <person name="Kallscheuer N."/>
            <person name="Luecker S."/>
            <person name="Lage O.M."/>
            <person name="Pohl T."/>
            <person name="Merkel B.J."/>
            <person name="Hornburger P."/>
            <person name="Mueller R.-W."/>
            <person name="Bruemmer F."/>
            <person name="Labrenz M."/>
            <person name="Spormann A.M."/>
            <person name="Op Den Camp H."/>
            <person name="Overmann J."/>
            <person name="Amann R."/>
            <person name="Jetten M.S.M."/>
            <person name="Mascher T."/>
            <person name="Medema M.H."/>
            <person name="Devos D.P."/>
            <person name="Kaster A.-K."/>
            <person name="Ovreas L."/>
            <person name="Rohde M."/>
            <person name="Galperin M.Y."/>
            <person name="Jogler C."/>
        </authorList>
    </citation>
    <scope>NUCLEOTIDE SEQUENCE [LARGE SCALE GENOMIC DNA]</scope>
    <source>
        <strain evidence="4 5">Poly51</strain>
    </source>
</reference>